<comment type="caution">
    <text evidence="2">The sequence shown here is derived from an EMBL/GenBank/DDBJ whole genome shotgun (WGS) entry which is preliminary data.</text>
</comment>
<feature type="compositionally biased region" description="Pro residues" evidence="1">
    <location>
        <begin position="29"/>
        <end position="38"/>
    </location>
</feature>
<dbReference type="AlphaFoldDB" id="A0A9K3GGH3"/>
<accession>A0A9K3GGH3</accession>
<gene>
    <name evidence="2" type="ORF">KIPB_003158</name>
</gene>
<dbReference type="Proteomes" id="UP000265618">
    <property type="component" value="Unassembled WGS sequence"/>
</dbReference>
<protein>
    <submittedName>
        <fullName evidence="2">Uncharacterized protein</fullName>
    </submittedName>
</protein>
<evidence type="ECO:0000256" key="1">
    <source>
        <dbReference type="SAM" id="MobiDB-lite"/>
    </source>
</evidence>
<feature type="compositionally biased region" description="Pro residues" evidence="1">
    <location>
        <begin position="111"/>
        <end position="121"/>
    </location>
</feature>
<organism evidence="2 3">
    <name type="scientific">Kipferlia bialata</name>
    <dbReference type="NCBI Taxonomy" id="797122"/>
    <lineage>
        <taxon>Eukaryota</taxon>
        <taxon>Metamonada</taxon>
        <taxon>Carpediemonas-like organisms</taxon>
        <taxon>Kipferlia</taxon>
    </lineage>
</organism>
<sequence>MSSLGSSLGDTDPPSSGARVATWGRGGPPVDPSAPLGPGPVGYSQELVDQREEAIVRLRERVQVVRESVPDYLGPAPAHISLFCAVLASEQPPAFPVELEPMPEAKHEPVAPRPPTPPPAPVKAKKGKGKGGKESRSSSRSKSRTGRSSALSKPPTPQPTEVEEEVKVPPPRCAPVVEYAVQRQVRQTLAVENTPWGTSVLVLGVPEEGPNPLRKDELCLLPASGSQVHGSALHALADSATRANLGADPLLFRQCTELLGTLRLDTFG</sequence>
<name>A0A9K3GGH3_9EUKA</name>
<evidence type="ECO:0000313" key="2">
    <source>
        <dbReference type="EMBL" id="GIQ82078.1"/>
    </source>
</evidence>
<dbReference type="EMBL" id="BDIP01000584">
    <property type="protein sequence ID" value="GIQ82078.1"/>
    <property type="molecule type" value="Genomic_DNA"/>
</dbReference>
<reference evidence="2 3" key="1">
    <citation type="journal article" date="2018" name="PLoS ONE">
        <title>The draft genome of Kipferlia bialata reveals reductive genome evolution in fornicate parasites.</title>
        <authorList>
            <person name="Tanifuji G."/>
            <person name="Takabayashi S."/>
            <person name="Kume K."/>
            <person name="Takagi M."/>
            <person name="Nakayama T."/>
            <person name="Kamikawa R."/>
            <person name="Inagaki Y."/>
            <person name="Hashimoto T."/>
        </authorList>
    </citation>
    <scope>NUCLEOTIDE SEQUENCE [LARGE SCALE GENOMIC DNA]</scope>
    <source>
        <strain evidence="2">NY0173</strain>
    </source>
</reference>
<feature type="region of interest" description="Disordered" evidence="1">
    <location>
        <begin position="1"/>
        <end position="45"/>
    </location>
</feature>
<proteinExistence type="predicted"/>
<evidence type="ECO:0000313" key="3">
    <source>
        <dbReference type="Proteomes" id="UP000265618"/>
    </source>
</evidence>
<feature type="region of interest" description="Disordered" evidence="1">
    <location>
        <begin position="104"/>
        <end position="168"/>
    </location>
</feature>
<keyword evidence="3" id="KW-1185">Reference proteome</keyword>